<dbReference type="Pfam" id="PF03635">
    <property type="entry name" value="Vps35"/>
    <property type="match status" value="1"/>
</dbReference>
<dbReference type="InterPro" id="IPR042491">
    <property type="entry name" value="Vps35_C"/>
</dbReference>
<dbReference type="STRING" id="436907.A7TFJ4"/>
<dbReference type="OMA" id="YIRSREY"/>
<comment type="similarity">
    <text evidence="2 6">Belongs to the VPS35 family.</text>
</comment>
<comment type="subcellular location">
    <subcellularLocation>
        <location evidence="1">Membrane</location>
        <topology evidence="1">Peripheral membrane protein</topology>
    </subcellularLocation>
</comment>
<dbReference type="GO" id="GO:0042147">
    <property type="term" value="P:retrograde transport, endosome to Golgi"/>
    <property type="evidence" value="ECO:0007669"/>
    <property type="project" value="InterPro"/>
</dbReference>
<organism evidence="8">
    <name type="scientific">Vanderwaltozyma polyspora (strain ATCC 22028 / DSM 70294 / BCRC 21397 / CBS 2163 / NBRC 10782 / NRRL Y-8283 / UCD 57-17)</name>
    <name type="common">Kluyveromyces polysporus</name>
    <dbReference type="NCBI Taxonomy" id="436907"/>
    <lineage>
        <taxon>Eukaryota</taxon>
        <taxon>Fungi</taxon>
        <taxon>Dikarya</taxon>
        <taxon>Ascomycota</taxon>
        <taxon>Saccharomycotina</taxon>
        <taxon>Saccharomycetes</taxon>
        <taxon>Saccharomycetales</taxon>
        <taxon>Saccharomycetaceae</taxon>
        <taxon>Vanderwaltozyma</taxon>
    </lineage>
</organism>
<dbReference type="EMBL" id="DS480383">
    <property type="protein sequence ID" value="EDO19008.1"/>
    <property type="molecule type" value="Genomic_DNA"/>
</dbReference>
<keyword evidence="3 6" id="KW-0813">Transport</keyword>
<dbReference type="InterPro" id="IPR005378">
    <property type="entry name" value="Vps35"/>
</dbReference>
<gene>
    <name evidence="7" type="ORF">Kpol_2002p79</name>
</gene>
<evidence type="ECO:0000256" key="4">
    <source>
        <dbReference type="ARBA" id="ARBA00022927"/>
    </source>
</evidence>
<dbReference type="HOGENOM" id="CLU_005836_0_0_1"/>
<dbReference type="RefSeq" id="XP_001646866.1">
    <property type="nucleotide sequence ID" value="XM_001646816.1"/>
</dbReference>
<dbReference type="InParanoid" id="A7TFJ4"/>
<dbReference type="FunCoup" id="A7TFJ4">
    <property type="interactions" value="1353"/>
</dbReference>
<keyword evidence="8" id="KW-1185">Reference proteome</keyword>
<evidence type="ECO:0000313" key="7">
    <source>
        <dbReference type="EMBL" id="EDO19008.1"/>
    </source>
</evidence>
<dbReference type="GO" id="GO:0006886">
    <property type="term" value="P:intracellular protein transport"/>
    <property type="evidence" value="ECO:0007669"/>
    <property type="project" value="TreeGrafter"/>
</dbReference>
<dbReference type="Proteomes" id="UP000000267">
    <property type="component" value="Unassembled WGS sequence"/>
</dbReference>
<dbReference type="eggNOG" id="KOG1107">
    <property type="taxonomic scope" value="Eukaryota"/>
</dbReference>
<dbReference type="Gene3D" id="1.25.40.660">
    <property type="entry name" value="Vacuolar protein sorting-associated protein 35, helical subcomplex Vps35-C"/>
    <property type="match status" value="1"/>
</dbReference>
<evidence type="ECO:0000256" key="5">
    <source>
        <dbReference type="ARBA" id="ARBA00023136"/>
    </source>
</evidence>
<evidence type="ECO:0000256" key="3">
    <source>
        <dbReference type="ARBA" id="ARBA00022448"/>
    </source>
</evidence>
<dbReference type="PANTHER" id="PTHR11099:SF0">
    <property type="entry name" value="VACUOLAR PROTEIN SORTING-ASSOCIATED PROTEIN 35"/>
    <property type="match status" value="1"/>
</dbReference>
<dbReference type="PANTHER" id="PTHR11099">
    <property type="entry name" value="VACUOLAR SORTING PROTEIN 35"/>
    <property type="match status" value="1"/>
</dbReference>
<evidence type="ECO:0000313" key="8">
    <source>
        <dbReference type="Proteomes" id="UP000000267"/>
    </source>
</evidence>
<comment type="function">
    <text evidence="6">Plays a role in vesicular protein sorting.</text>
</comment>
<dbReference type="AlphaFoldDB" id="A7TFJ4"/>
<evidence type="ECO:0000256" key="1">
    <source>
        <dbReference type="ARBA" id="ARBA00004170"/>
    </source>
</evidence>
<proteinExistence type="inferred from homology"/>
<evidence type="ECO:0000256" key="2">
    <source>
        <dbReference type="ARBA" id="ARBA00006536"/>
    </source>
</evidence>
<protein>
    <recommendedName>
        <fullName evidence="6">Vacuolar protein sorting-associated protein 35</fullName>
    </recommendedName>
</protein>
<dbReference type="OrthoDB" id="10258141at2759"/>
<sequence length="871" mass="102303">MVESSQNAINLIKKQSVSISKFLENDKLMESLKCYSLVLNQLRLGHLKPKQYYELYLAVFDSLSILKSYLYSNFISIDSNANKINQLQDLYELVQYSGNVLPRLYLMITVGSVILASNDESTPSRELLKDMIEMSRGIQNPTRGLFLRYYLSQMTNDYFNNNHPSTKEDLLFDLEFNFNNFTEMNKLWVRLQHQGPLRERDLRSQERIDLKILIGSQLVKLSQLIDANNWDIYNDVFLKNFLLQLIQCNDKISQEYLFDVLFQIFPLNFHLKSLNSYLKTLPDLNSSVSIDLIFKNLISKFIISKDEIEKNSLDFTMELFNFVDQFLSENKDYPIENLCSLLNSLIALNLIYKPSDFHIIDKIFNILNLRLELNPKKEKDTHLIEFLLCIGLNEYIDDKPNFYYNLIKCCGNFINVINILDNDSSLKIILPILNELCQSNKLDNIIPLNDSNDFNFLRNFLKFLNPVLSLNDFDISNPIIELLLKFINQLLFVNINIKHLRNLKQLNLKIEFILILKNWFSGNPNLIRIFYPLLITNFWKLIRYIDHLKCKIKNNENITEYCENQLKQLFKYISRCINDIFNYNDKTDIELIDLIFKLFLQTASISDQLMLNEVSYDFYSQSITLYEEYIVDSTPQFQALIYLIQSLQKTRSLYSEENYYNILILKCISHSTKLLKKNDQCRAVYYCSHLWWQTEISSIGENEELTKFDNRNGKRVLECLQRSLRVADSIMDNVLSCELMIEILNRCLYFFIPSNSNYDSTISINYINGLIELIKVNLNSLKLQESTIENNQFDSRISASSPSSRGLDIVEDCVISVDGNFIEYNKNFNKNSASLSKTNQLLQVPLSHFNRTCEYIIEQRDIDERFTMIII</sequence>
<dbReference type="GO" id="GO:0030906">
    <property type="term" value="C:retromer, cargo-selective complex"/>
    <property type="evidence" value="ECO:0007669"/>
    <property type="project" value="InterPro"/>
</dbReference>
<dbReference type="GO" id="GO:0005770">
    <property type="term" value="C:late endosome"/>
    <property type="evidence" value="ECO:0007669"/>
    <property type="project" value="TreeGrafter"/>
</dbReference>
<evidence type="ECO:0000256" key="6">
    <source>
        <dbReference type="PIRNR" id="PIRNR009375"/>
    </source>
</evidence>
<keyword evidence="4 6" id="KW-0653">Protein transport</keyword>
<reference evidence="7 8" key="1">
    <citation type="journal article" date="2007" name="Proc. Natl. Acad. Sci. U.S.A.">
        <title>Independent sorting-out of thousands of duplicated gene pairs in two yeast species descended from a whole-genome duplication.</title>
        <authorList>
            <person name="Scannell D.R."/>
            <person name="Frank A.C."/>
            <person name="Conant G.C."/>
            <person name="Byrne K.P."/>
            <person name="Woolfit M."/>
            <person name="Wolfe K.H."/>
        </authorList>
    </citation>
    <scope>NUCLEOTIDE SEQUENCE [LARGE SCALE GENOMIC DNA]</scope>
    <source>
        <strain evidence="8">ATCC 22028 / DSM 70294 / BCRC 21397 / CBS 2163 / NBRC 10782 / NRRL Y-8283 / UCD 57-17</strain>
    </source>
</reference>
<dbReference type="PIRSF" id="PIRSF009375">
    <property type="entry name" value="Retromer_Vps35"/>
    <property type="match status" value="1"/>
</dbReference>
<keyword evidence="5" id="KW-0472">Membrane</keyword>
<accession>A7TFJ4</accession>
<dbReference type="PhylomeDB" id="A7TFJ4"/>
<dbReference type="KEGG" id="vpo:Kpol_2002p79"/>
<dbReference type="GeneID" id="5547334"/>
<dbReference type="GO" id="GO:0005829">
    <property type="term" value="C:cytosol"/>
    <property type="evidence" value="ECO:0007669"/>
    <property type="project" value="GOC"/>
</dbReference>
<name>A7TFJ4_VANPO</name>